<dbReference type="RefSeq" id="WP_125560587.1">
    <property type="nucleotide sequence ID" value="NZ_RBVX01000037.1"/>
</dbReference>
<feature type="binding site" evidence="6">
    <location>
        <position position="215"/>
    </location>
    <ligand>
        <name>Mg(2+)</name>
        <dbReference type="ChEBI" id="CHEBI:18420"/>
        <label>1</label>
        <note>catalytic</note>
    </ligand>
</feature>
<dbReference type="InterPro" id="IPR000760">
    <property type="entry name" value="Inositol_monophosphatase-like"/>
</dbReference>
<evidence type="ECO:0000313" key="7">
    <source>
        <dbReference type="EMBL" id="RSL30417.1"/>
    </source>
</evidence>
<evidence type="ECO:0000256" key="2">
    <source>
        <dbReference type="ARBA" id="ARBA00005152"/>
    </source>
</evidence>
<dbReference type="GO" id="GO:0046872">
    <property type="term" value="F:metal ion binding"/>
    <property type="evidence" value="ECO:0007669"/>
    <property type="project" value="UniProtKB-KW"/>
</dbReference>
<dbReference type="EMBL" id="RBVX01000037">
    <property type="protein sequence ID" value="RSL30417.1"/>
    <property type="molecule type" value="Genomic_DNA"/>
</dbReference>
<dbReference type="Gene3D" id="3.40.190.80">
    <property type="match status" value="1"/>
</dbReference>
<dbReference type="OrthoDB" id="9772456at2"/>
<dbReference type="Proteomes" id="UP000275076">
    <property type="component" value="Unassembled WGS sequence"/>
</dbReference>
<evidence type="ECO:0000313" key="8">
    <source>
        <dbReference type="Proteomes" id="UP000275076"/>
    </source>
</evidence>
<keyword evidence="5 6" id="KW-0460">Magnesium</keyword>
<dbReference type="AlphaFoldDB" id="A0A3R9QPE8"/>
<keyword evidence="8" id="KW-1185">Reference proteome</keyword>
<keyword evidence="3 6" id="KW-0479">Metal-binding</keyword>
<dbReference type="PRINTS" id="PR00378">
    <property type="entry name" value="LIIMPHPHTASE"/>
</dbReference>
<gene>
    <name evidence="7" type="ORF">D7Z54_25955</name>
</gene>
<proteinExistence type="predicted"/>
<keyword evidence="4" id="KW-0378">Hydrolase</keyword>
<evidence type="ECO:0000256" key="5">
    <source>
        <dbReference type="ARBA" id="ARBA00022842"/>
    </source>
</evidence>
<dbReference type="GO" id="GO:0007165">
    <property type="term" value="P:signal transduction"/>
    <property type="evidence" value="ECO:0007669"/>
    <property type="project" value="TreeGrafter"/>
</dbReference>
<dbReference type="CDD" id="cd01637">
    <property type="entry name" value="IMPase_like"/>
    <property type="match status" value="1"/>
</dbReference>
<dbReference type="GO" id="GO:0008934">
    <property type="term" value="F:inositol monophosphate 1-phosphatase activity"/>
    <property type="evidence" value="ECO:0007669"/>
    <property type="project" value="TreeGrafter"/>
</dbReference>
<sequence length="269" mass="30641">MNENWQEVKNVAEKWVEEAGKMLKESLHESLDIQTKSNPNDLVTEMDYKIERFLTEHIEKRYPQHKTIGEEEAGQHIGSTDGVIWIIDPIDGTTNFVHQKYNFAISVAVIKDGVGKIGIIYNVMQDEWFTAIEGDGAYLNEKKLPVATPVNLRQAIIGLNGRWLAREKQTDEKSLHELVRKSRSVRSYGTAAIELAFVACGRLDSYINFRLSPWDYAAGLVLLKETGMVVTDFQSQNPPLLQQSTILAARPELHEELLSYVYNHKGFDY</sequence>
<feature type="binding site" evidence="6">
    <location>
        <position position="88"/>
    </location>
    <ligand>
        <name>Mg(2+)</name>
        <dbReference type="ChEBI" id="CHEBI:18420"/>
        <label>1</label>
        <note>catalytic</note>
    </ligand>
</feature>
<dbReference type="PANTHER" id="PTHR20854:SF4">
    <property type="entry name" value="INOSITOL-1-MONOPHOSPHATASE-RELATED"/>
    <property type="match status" value="1"/>
</dbReference>
<comment type="caution">
    <text evidence="7">The sequence shown here is derived from an EMBL/GenBank/DDBJ whole genome shotgun (WGS) entry which is preliminary data.</text>
</comment>
<dbReference type="Pfam" id="PF00459">
    <property type="entry name" value="Inositol_P"/>
    <property type="match status" value="1"/>
</dbReference>
<evidence type="ECO:0000256" key="3">
    <source>
        <dbReference type="ARBA" id="ARBA00022723"/>
    </source>
</evidence>
<feature type="binding site" evidence="6">
    <location>
        <position position="70"/>
    </location>
    <ligand>
        <name>Mg(2+)</name>
        <dbReference type="ChEBI" id="CHEBI:18420"/>
        <label>1</label>
        <note>catalytic</note>
    </ligand>
</feature>
<evidence type="ECO:0000256" key="6">
    <source>
        <dbReference type="PIRSR" id="PIRSR600760-2"/>
    </source>
</evidence>
<evidence type="ECO:0000256" key="1">
    <source>
        <dbReference type="ARBA" id="ARBA00001946"/>
    </source>
</evidence>
<dbReference type="FunFam" id="3.30.540.10:FF:000003">
    <property type="entry name" value="Inositol-1-monophosphatase"/>
    <property type="match status" value="1"/>
</dbReference>
<feature type="binding site" evidence="6">
    <location>
        <position position="90"/>
    </location>
    <ligand>
        <name>Mg(2+)</name>
        <dbReference type="ChEBI" id="CHEBI:18420"/>
        <label>2</label>
    </ligand>
</feature>
<dbReference type="InterPro" id="IPR020583">
    <property type="entry name" value="Inositol_monoP_metal-BS"/>
</dbReference>
<comment type="cofactor">
    <cofactor evidence="1 6">
        <name>Mg(2+)</name>
        <dbReference type="ChEBI" id="CHEBI:18420"/>
    </cofactor>
</comment>
<dbReference type="GO" id="GO:0046854">
    <property type="term" value="P:phosphatidylinositol phosphate biosynthetic process"/>
    <property type="evidence" value="ECO:0007669"/>
    <property type="project" value="InterPro"/>
</dbReference>
<accession>A0A3R9QPE8</accession>
<dbReference type="PRINTS" id="PR00377">
    <property type="entry name" value="IMPHPHTASES"/>
</dbReference>
<reference evidence="7 8" key="1">
    <citation type="submission" date="2018-10" db="EMBL/GenBank/DDBJ databases">
        <title>Draft genome sequence of Bacillus salarius IM0101, isolated from a hypersaline soil in Inner Mongolia, China.</title>
        <authorList>
            <person name="Yamprayoonswat W."/>
            <person name="Boonvisut S."/>
            <person name="Jumpathong W."/>
            <person name="Sittihan S."/>
            <person name="Ruangsuj P."/>
            <person name="Wanthongcharoen S."/>
            <person name="Thongpramul N."/>
            <person name="Pimmason S."/>
            <person name="Yu B."/>
            <person name="Yasawong M."/>
        </authorList>
    </citation>
    <scope>NUCLEOTIDE SEQUENCE [LARGE SCALE GENOMIC DNA]</scope>
    <source>
        <strain evidence="7 8">IM0101</strain>
    </source>
</reference>
<organism evidence="7 8">
    <name type="scientific">Salibacterium salarium</name>
    <dbReference type="NCBI Taxonomy" id="284579"/>
    <lineage>
        <taxon>Bacteria</taxon>
        <taxon>Bacillati</taxon>
        <taxon>Bacillota</taxon>
        <taxon>Bacilli</taxon>
        <taxon>Bacillales</taxon>
        <taxon>Bacillaceae</taxon>
    </lineage>
</organism>
<dbReference type="InterPro" id="IPR020552">
    <property type="entry name" value="Inositol_monoPase_Li-sen"/>
</dbReference>
<evidence type="ECO:0000256" key="4">
    <source>
        <dbReference type="ARBA" id="ARBA00022801"/>
    </source>
</evidence>
<feature type="binding site" evidence="6">
    <location>
        <position position="91"/>
    </location>
    <ligand>
        <name>Mg(2+)</name>
        <dbReference type="ChEBI" id="CHEBI:18420"/>
        <label>1</label>
        <note>catalytic</note>
    </ligand>
</feature>
<comment type="pathway">
    <text evidence="2">Polyol metabolism; myo-inositol biosynthesis; myo-inositol from D-glucose 6-phosphate: step 2/2.</text>
</comment>
<name>A0A3R9QPE8_9BACI</name>
<dbReference type="GO" id="GO:0006021">
    <property type="term" value="P:inositol biosynthetic process"/>
    <property type="evidence" value="ECO:0007669"/>
    <property type="project" value="UniProtKB-UniPathway"/>
</dbReference>
<dbReference type="UniPathway" id="UPA00823">
    <property type="reaction ID" value="UER00788"/>
</dbReference>
<dbReference type="SUPFAM" id="SSF56655">
    <property type="entry name" value="Carbohydrate phosphatase"/>
    <property type="match status" value="1"/>
</dbReference>
<protein>
    <submittedName>
        <fullName evidence="7">Inositol monophosphatase</fullName>
    </submittedName>
</protein>
<dbReference type="PROSITE" id="PS00629">
    <property type="entry name" value="IMP_1"/>
    <property type="match status" value="1"/>
</dbReference>
<dbReference type="Gene3D" id="3.30.540.10">
    <property type="entry name" value="Fructose-1,6-Bisphosphatase, subunit A, domain 1"/>
    <property type="match status" value="1"/>
</dbReference>
<dbReference type="PANTHER" id="PTHR20854">
    <property type="entry name" value="INOSITOL MONOPHOSPHATASE"/>
    <property type="match status" value="1"/>
</dbReference>